<evidence type="ECO:0000313" key="2">
    <source>
        <dbReference type="Proteomes" id="UP000190814"/>
    </source>
</evidence>
<evidence type="ECO:0000313" key="1">
    <source>
        <dbReference type="EMBL" id="SKA68939.1"/>
    </source>
</evidence>
<protein>
    <submittedName>
        <fullName evidence="1">Uncharacterized protein</fullName>
    </submittedName>
</protein>
<dbReference type="RefSeq" id="WP_078766545.1">
    <property type="nucleotide sequence ID" value="NZ_FUXZ01000010.1"/>
</dbReference>
<proteinExistence type="predicted"/>
<sequence>MDIRAMYEDMFEDIKHKIQKKGSIINGFDVMDRFDEEINKNKIINFYPIKHDSYSQKIKTVEKTMVFVFANFFYHLCLIKNKEVSIYGNLIKVNKNGKEMLYGFALSHENYLMKNEYDSKNGKKYDIKWIDFNNFLFKEEVEKNFLSLLEYIFNNRKIAEECLTAFYEVVSEYNAVLYKEMGVDIVYKPTEEVWKHIQEIIIKKIKEYKYDEKIFISKNKMEKLENRFIDSRYRILFSDLKFAKSFYNAEWNIINGYIQEKTGDLTGYIYGAIKSIEQLLNFIIFSEENKNRKLRKHNGRDYIFIEDNEDQVERSLSSYLNFVKYYGENEELFENNEEIIERVKRLKESYRNPISHTENIEHRNNIEDIENRVFELLFLIIAGYNGDCIDLFLNDNKDDIYEDLVVYEKIKKWIERQLNWIDCHNDNTIYISVNINYGERNSSIMMYKEKKIEFNSIEVATNQIGYTLWLEETERKLFLEKIKRITNYVIEENKLTDVICFEIIKDNIVRFLNK</sequence>
<keyword evidence="2" id="KW-1185">Reference proteome</keyword>
<organism evidence="1 2">
    <name type="scientific">Eubacterium uniforme</name>
    <dbReference type="NCBI Taxonomy" id="39495"/>
    <lineage>
        <taxon>Bacteria</taxon>
        <taxon>Bacillati</taxon>
        <taxon>Bacillota</taxon>
        <taxon>Clostridia</taxon>
        <taxon>Eubacteriales</taxon>
        <taxon>Eubacteriaceae</taxon>
        <taxon>Eubacterium</taxon>
    </lineage>
</organism>
<reference evidence="1 2" key="1">
    <citation type="submission" date="2017-02" db="EMBL/GenBank/DDBJ databases">
        <authorList>
            <person name="Peterson S.W."/>
        </authorList>
    </citation>
    <scope>NUCLEOTIDE SEQUENCE [LARGE SCALE GENOMIC DNA]</scope>
    <source>
        <strain evidence="1 2">ATCC 35992</strain>
    </source>
</reference>
<dbReference type="AlphaFoldDB" id="A0A1T4VVJ9"/>
<dbReference type="STRING" id="39495.SAMN02745111_01691"/>
<accession>A0A1T4VVJ9</accession>
<gene>
    <name evidence="1" type="ORF">SAMN02745111_01691</name>
</gene>
<dbReference type="EMBL" id="FUXZ01000010">
    <property type="protein sequence ID" value="SKA68939.1"/>
    <property type="molecule type" value="Genomic_DNA"/>
</dbReference>
<name>A0A1T4VVJ9_9FIRM</name>
<dbReference type="Proteomes" id="UP000190814">
    <property type="component" value="Unassembled WGS sequence"/>
</dbReference>